<protein>
    <recommendedName>
        <fullName evidence="4">Nucleoside diphosphate kinase</fullName>
        <ecNumber evidence="3">2.7.4.6</ecNumber>
    </recommendedName>
</protein>
<accession>X1V9Y5</accession>
<dbReference type="InterPro" id="IPR023005">
    <property type="entry name" value="Nucleoside_diP_kinase_AS"/>
</dbReference>
<evidence type="ECO:0000256" key="1">
    <source>
        <dbReference type="ARBA" id="ARBA00001946"/>
    </source>
</evidence>
<dbReference type="Gene3D" id="3.30.70.141">
    <property type="entry name" value="Nucleoside diphosphate kinase-like domain"/>
    <property type="match status" value="1"/>
</dbReference>
<dbReference type="GO" id="GO:0046872">
    <property type="term" value="F:metal ion binding"/>
    <property type="evidence" value="ECO:0007669"/>
    <property type="project" value="UniProtKB-KW"/>
</dbReference>
<evidence type="ECO:0000256" key="2">
    <source>
        <dbReference type="ARBA" id="ARBA00008142"/>
    </source>
</evidence>
<dbReference type="HAMAP" id="MF_00451">
    <property type="entry name" value="NDP_kinase"/>
    <property type="match status" value="1"/>
</dbReference>
<dbReference type="GO" id="GO:0006241">
    <property type="term" value="P:CTP biosynthetic process"/>
    <property type="evidence" value="ECO:0007669"/>
    <property type="project" value="InterPro"/>
</dbReference>
<evidence type="ECO:0000256" key="3">
    <source>
        <dbReference type="ARBA" id="ARBA00012966"/>
    </source>
</evidence>
<evidence type="ECO:0000256" key="8">
    <source>
        <dbReference type="ARBA" id="ARBA00022777"/>
    </source>
</evidence>
<dbReference type="PROSITE" id="PS00469">
    <property type="entry name" value="NDPK"/>
    <property type="match status" value="1"/>
</dbReference>
<reference evidence="13" key="1">
    <citation type="journal article" date="2014" name="Front. Microbiol.">
        <title>High frequency of phylogenetically diverse reductive dehalogenase-homologous genes in deep subseafloor sedimentary metagenomes.</title>
        <authorList>
            <person name="Kawai M."/>
            <person name="Futagami T."/>
            <person name="Toyoda A."/>
            <person name="Takaki Y."/>
            <person name="Nishi S."/>
            <person name="Hori S."/>
            <person name="Arai W."/>
            <person name="Tsubouchi T."/>
            <person name="Morono Y."/>
            <person name="Uchiyama I."/>
            <person name="Ito T."/>
            <person name="Fujiyama A."/>
            <person name="Inagaki F."/>
            <person name="Takami H."/>
        </authorList>
    </citation>
    <scope>NUCLEOTIDE SEQUENCE</scope>
    <source>
        <strain evidence="13">Expedition CK06-06</strain>
    </source>
</reference>
<evidence type="ECO:0000256" key="6">
    <source>
        <dbReference type="ARBA" id="ARBA00022723"/>
    </source>
</evidence>
<dbReference type="FunFam" id="3.30.70.141:FF:000003">
    <property type="entry name" value="Nucleoside diphosphate kinase"/>
    <property type="match status" value="1"/>
</dbReference>
<name>X1V9Y5_9ZZZZ</name>
<dbReference type="SUPFAM" id="SSF54919">
    <property type="entry name" value="Nucleoside diphosphate kinase, NDK"/>
    <property type="match status" value="1"/>
</dbReference>
<dbReference type="InterPro" id="IPR001564">
    <property type="entry name" value="Nucleoside_diP_kinase"/>
</dbReference>
<dbReference type="NCBIfam" id="NF001908">
    <property type="entry name" value="PRK00668.1"/>
    <property type="match status" value="1"/>
</dbReference>
<dbReference type="SMART" id="SM00562">
    <property type="entry name" value="NDK"/>
    <property type="match status" value="1"/>
</dbReference>
<comment type="similarity">
    <text evidence="2">Belongs to the NDK family.</text>
</comment>
<keyword evidence="11" id="KW-0546">Nucleotide metabolism</keyword>
<dbReference type="Pfam" id="PF00334">
    <property type="entry name" value="NDK"/>
    <property type="match status" value="1"/>
</dbReference>
<evidence type="ECO:0000256" key="9">
    <source>
        <dbReference type="ARBA" id="ARBA00022840"/>
    </source>
</evidence>
<dbReference type="AlphaFoldDB" id="X1V9Y5"/>
<dbReference type="InterPro" id="IPR036850">
    <property type="entry name" value="NDK-like_dom_sf"/>
</dbReference>
<comment type="caution">
    <text evidence="13">The sequence shown here is derived from an EMBL/GenBank/DDBJ whole genome shotgun (WGS) entry which is preliminary data.</text>
</comment>
<keyword evidence="7" id="KW-0547">Nucleotide-binding</keyword>
<dbReference type="GO" id="GO:0006183">
    <property type="term" value="P:GTP biosynthetic process"/>
    <property type="evidence" value="ECO:0007669"/>
    <property type="project" value="InterPro"/>
</dbReference>
<dbReference type="GO" id="GO:0006228">
    <property type="term" value="P:UTP biosynthetic process"/>
    <property type="evidence" value="ECO:0007669"/>
    <property type="project" value="InterPro"/>
</dbReference>
<dbReference type="CDD" id="cd04413">
    <property type="entry name" value="NDPk_I"/>
    <property type="match status" value="1"/>
</dbReference>
<evidence type="ECO:0000259" key="12">
    <source>
        <dbReference type="SMART" id="SM00562"/>
    </source>
</evidence>
<dbReference type="GO" id="GO:0004550">
    <property type="term" value="F:nucleoside diphosphate kinase activity"/>
    <property type="evidence" value="ECO:0007669"/>
    <property type="project" value="UniProtKB-EC"/>
</dbReference>
<dbReference type="EC" id="2.7.4.6" evidence="3"/>
<dbReference type="PRINTS" id="PR01243">
    <property type="entry name" value="NUCDPKINASE"/>
</dbReference>
<dbReference type="PANTHER" id="PTHR11349">
    <property type="entry name" value="NUCLEOSIDE DIPHOSPHATE KINASE"/>
    <property type="match status" value="1"/>
</dbReference>
<proteinExistence type="inferred from homology"/>
<dbReference type="InterPro" id="IPR034907">
    <property type="entry name" value="NDK-like_dom"/>
</dbReference>
<evidence type="ECO:0000256" key="5">
    <source>
        <dbReference type="ARBA" id="ARBA00022679"/>
    </source>
</evidence>
<feature type="domain" description="Nucleoside diphosphate kinase-like" evidence="12">
    <location>
        <begin position="1"/>
        <end position="138"/>
    </location>
</feature>
<dbReference type="GO" id="GO:0005524">
    <property type="term" value="F:ATP binding"/>
    <property type="evidence" value="ECO:0007669"/>
    <property type="project" value="UniProtKB-KW"/>
</dbReference>
<comment type="cofactor">
    <cofactor evidence="1">
        <name>Mg(2+)</name>
        <dbReference type="ChEBI" id="CHEBI:18420"/>
    </cofactor>
</comment>
<keyword evidence="8" id="KW-0418">Kinase</keyword>
<evidence type="ECO:0000256" key="4">
    <source>
        <dbReference type="ARBA" id="ARBA00017632"/>
    </source>
</evidence>
<keyword evidence="10" id="KW-0460">Magnesium</keyword>
<evidence type="ECO:0000256" key="7">
    <source>
        <dbReference type="ARBA" id="ARBA00022741"/>
    </source>
</evidence>
<keyword evidence="6" id="KW-0479">Metal-binding</keyword>
<evidence type="ECO:0000256" key="10">
    <source>
        <dbReference type="ARBA" id="ARBA00022842"/>
    </source>
</evidence>
<keyword evidence="9" id="KW-0067">ATP-binding</keyword>
<evidence type="ECO:0000256" key="11">
    <source>
        <dbReference type="ARBA" id="ARBA00023080"/>
    </source>
</evidence>
<gene>
    <name evidence="13" type="ORF">S12H4_30292</name>
</gene>
<dbReference type="EMBL" id="BARW01017557">
    <property type="protein sequence ID" value="GAJ02405.1"/>
    <property type="molecule type" value="Genomic_DNA"/>
</dbReference>
<organism evidence="13">
    <name type="scientific">marine sediment metagenome</name>
    <dbReference type="NCBI Taxonomy" id="412755"/>
    <lineage>
        <taxon>unclassified sequences</taxon>
        <taxon>metagenomes</taxon>
        <taxon>ecological metagenomes</taxon>
    </lineage>
</organism>
<sequence>MERTLIIVKPDAVQRGLVGEIVSRFERRGLRIVGMKAMQIDAELASRHYAVHEGKPFYEGLISYITSSPVVVMVLEGTSAIEIARRTMGATNPAEAEMGTIRADFGLEIGRNLAHGSDGPETAVREVSLFFEDHELLSYARDFDRWIFE</sequence>
<dbReference type="PROSITE" id="PS51374">
    <property type="entry name" value="NDPK_LIKE"/>
    <property type="match status" value="1"/>
</dbReference>
<evidence type="ECO:0000313" key="13">
    <source>
        <dbReference type="EMBL" id="GAJ02405.1"/>
    </source>
</evidence>
<keyword evidence="5" id="KW-0808">Transferase</keyword>